<dbReference type="InterPro" id="IPR001100">
    <property type="entry name" value="Pyr_nuc-diS_OxRdtase"/>
</dbReference>
<keyword evidence="3" id="KW-0285">Flavoprotein</keyword>
<dbReference type="PANTHER" id="PTHR43014:SF4">
    <property type="entry name" value="PYRIDINE NUCLEOTIDE-DISULFIDE OXIDOREDUCTASE RCLA-RELATED"/>
    <property type="match status" value="1"/>
</dbReference>
<dbReference type="Pfam" id="PF02852">
    <property type="entry name" value="Pyr_redox_dim"/>
    <property type="match status" value="1"/>
</dbReference>
<dbReference type="InterPro" id="IPR004099">
    <property type="entry name" value="Pyr_nucl-diS_OxRdtase_dimer"/>
</dbReference>
<dbReference type="InterPro" id="IPR016156">
    <property type="entry name" value="FAD/NAD-linked_Rdtase_dimer_sf"/>
</dbReference>
<dbReference type="SUPFAM" id="SSF51905">
    <property type="entry name" value="FAD/NAD(P)-binding domain"/>
    <property type="match status" value="1"/>
</dbReference>
<organism evidence="7 8">
    <name type="scientific">Thiomicrorhabdus marina</name>
    <dbReference type="NCBI Taxonomy" id="2818442"/>
    <lineage>
        <taxon>Bacteria</taxon>
        <taxon>Pseudomonadati</taxon>
        <taxon>Pseudomonadota</taxon>
        <taxon>Gammaproteobacteria</taxon>
        <taxon>Thiotrichales</taxon>
        <taxon>Piscirickettsiaceae</taxon>
        <taxon>Thiomicrorhabdus</taxon>
    </lineage>
</organism>
<proteinExistence type="inferred from homology"/>
<reference evidence="7 8" key="1">
    <citation type="submission" date="2021-03" db="EMBL/GenBank/DDBJ databases">
        <title>Thiomicrorhabdus sp.nov.,novel sulfur-oxidizing bacteria isolated from coastal sediment.</title>
        <authorList>
            <person name="Liu X."/>
        </authorList>
    </citation>
    <scope>NUCLEOTIDE SEQUENCE [LARGE SCALE GENOMIC DNA]</scope>
    <source>
        <strain evidence="7 8">6S2-11</strain>
    </source>
</reference>
<comment type="cofactor">
    <cofactor evidence="1">
        <name>FAD</name>
        <dbReference type="ChEBI" id="CHEBI:57692"/>
    </cofactor>
</comment>
<dbReference type="PIRSF" id="PIRSF000350">
    <property type="entry name" value="Mercury_reductase_MerA"/>
    <property type="match status" value="1"/>
</dbReference>
<evidence type="ECO:0000313" key="7">
    <source>
        <dbReference type="EMBL" id="MBO1928346.1"/>
    </source>
</evidence>
<gene>
    <name evidence="7" type="ORF">J3998_12250</name>
</gene>
<sequence>MRKVKFAVIGAGTSGLTAMSYLKKLGEDFVLIQGGAYGTTCARVGCMPSKALIHAANHFYERHHLAELGIENSEQMSIDMPKVLQRVRQLRDRFTGGVKSGSTDQLNSDQLIEGYAKFVAPNQLEVNGEIIEAERIIIANGSRPVVPAPWKAIGDKLWTSDEIFEQEDLPKRIAVIGLGVIGLELGQALARLGVEVTGIEMQNTVGGLSAPEVIGEAVSEFSKEFDVYLGQAADVKLNPENHDEVAITLGEDTIYVDAVLASLGRRPNNDNLNLQAAGIELDERGMPSFNLHTSQIEDKPIFIAGDVNGFRQILHEAGDEGRMAVLNAVSYPQVQAYARKTPLGVAFTDPQIGLIGKRYSECDESKIASVTFTLSCNNGRAIVMGQDKGAICVYADKVSRKLLGAELFMAEAEHIANSLAWMIEQEVTVAELLRMPFYHPVLEEALQSALRQLAQKLYPEQSNWLAAELSPLK</sequence>
<feature type="domain" description="FAD/NAD(P)-binding" evidence="6">
    <location>
        <begin position="5"/>
        <end position="321"/>
    </location>
</feature>
<dbReference type="Gene3D" id="3.50.50.60">
    <property type="entry name" value="FAD/NAD(P)-binding domain"/>
    <property type="match status" value="2"/>
</dbReference>
<dbReference type="InterPro" id="IPR036188">
    <property type="entry name" value="FAD/NAD-bd_sf"/>
</dbReference>
<dbReference type="PRINTS" id="PR00368">
    <property type="entry name" value="FADPNR"/>
</dbReference>
<keyword evidence="4" id="KW-0274">FAD</keyword>
<evidence type="ECO:0000259" key="5">
    <source>
        <dbReference type="Pfam" id="PF02852"/>
    </source>
</evidence>
<feature type="domain" description="Pyridine nucleotide-disulphide oxidoreductase dimerisation" evidence="5">
    <location>
        <begin position="345"/>
        <end position="449"/>
    </location>
</feature>
<dbReference type="NCBIfam" id="NF004939">
    <property type="entry name" value="PRK06292.1-1"/>
    <property type="match status" value="1"/>
</dbReference>
<comment type="similarity">
    <text evidence="2">Belongs to the class-I pyridine nucleotide-disulfide oxidoreductase family.</text>
</comment>
<comment type="caution">
    <text evidence="7">The sequence shown here is derived from an EMBL/GenBank/DDBJ whole genome shotgun (WGS) entry which is preliminary data.</text>
</comment>
<evidence type="ECO:0000256" key="2">
    <source>
        <dbReference type="ARBA" id="ARBA00007532"/>
    </source>
</evidence>
<keyword evidence="8" id="KW-1185">Reference proteome</keyword>
<dbReference type="PRINTS" id="PR00411">
    <property type="entry name" value="PNDRDTASEI"/>
</dbReference>
<accession>A0ABS3Q7K9</accession>
<dbReference type="EMBL" id="JAGETV010000037">
    <property type="protein sequence ID" value="MBO1928346.1"/>
    <property type="molecule type" value="Genomic_DNA"/>
</dbReference>
<dbReference type="Proteomes" id="UP000664835">
    <property type="component" value="Unassembled WGS sequence"/>
</dbReference>
<name>A0ABS3Q7K9_9GAMM</name>
<protein>
    <submittedName>
        <fullName evidence="7">Dihydrolipoyl dehydrogenase</fullName>
        <ecNumber evidence="7">1.8.1.4</ecNumber>
    </submittedName>
</protein>
<dbReference type="RefSeq" id="WP_208150961.1">
    <property type="nucleotide sequence ID" value="NZ_JAGETV010000037.1"/>
</dbReference>
<dbReference type="EC" id="1.8.1.4" evidence="7"/>
<dbReference type="Gene3D" id="3.30.390.30">
    <property type="match status" value="1"/>
</dbReference>
<evidence type="ECO:0000313" key="8">
    <source>
        <dbReference type="Proteomes" id="UP000664835"/>
    </source>
</evidence>
<dbReference type="InterPro" id="IPR023753">
    <property type="entry name" value="FAD/NAD-binding_dom"/>
</dbReference>
<dbReference type="Pfam" id="PF07992">
    <property type="entry name" value="Pyr_redox_2"/>
    <property type="match status" value="1"/>
</dbReference>
<dbReference type="GO" id="GO:0004148">
    <property type="term" value="F:dihydrolipoyl dehydrogenase (NADH) activity"/>
    <property type="evidence" value="ECO:0007669"/>
    <property type="project" value="UniProtKB-EC"/>
</dbReference>
<dbReference type="PANTHER" id="PTHR43014">
    <property type="entry name" value="MERCURIC REDUCTASE"/>
    <property type="match status" value="1"/>
</dbReference>
<evidence type="ECO:0000259" key="6">
    <source>
        <dbReference type="Pfam" id="PF07992"/>
    </source>
</evidence>
<evidence type="ECO:0000256" key="1">
    <source>
        <dbReference type="ARBA" id="ARBA00001974"/>
    </source>
</evidence>
<keyword evidence="7" id="KW-0560">Oxidoreductase</keyword>
<dbReference type="SUPFAM" id="SSF55424">
    <property type="entry name" value="FAD/NAD-linked reductases, dimerisation (C-terminal) domain"/>
    <property type="match status" value="1"/>
</dbReference>
<evidence type="ECO:0000256" key="3">
    <source>
        <dbReference type="ARBA" id="ARBA00022630"/>
    </source>
</evidence>
<evidence type="ECO:0000256" key="4">
    <source>
        <dbReference type="ARBA" id="ARBA00022827"/>
    </source>
</evidence>